<dbReference type="InParanoid" id="A0A7N4NPS3"/>
<dbReference type="GeneTree" id="ENSGT00950000183059"/>
<organism evidence="4 5">
    <name type="scientific">Sarcophilus harrisii</name>
    <name type="common">Tasmanian devil</name>
    <name type="synonym">Sarcophilus laniarius</name>
    <dbReference type="NCBI Taxonomy" id="9305"/>
    <lineage>
        <taxon>Eukaryota</taxon>
        <taxon>Metazoa</taxon>
        <taxon>Chordata</taxon>
        <taxon>Craniata</taxon>
        <taxon>Vertebrata</taxon>
        <taxon>Euteleostomi</taxon>
        <taxon>Mammalia</taxon>
        <taxon>Metatheria</taxon>
        <taxon>Dasyuromorphia</taxon>
        <taxon>Dasyuridae</taxon>
        <taxon>Sarcophilus</taxon>
    </lineage>
</organism>
<dbReference type="InterPro" id="IPR032803">
    <property type="entry name" value="PLDc_3"/>
</dbReference>
<dbReference type="InterPro" id="IPR001736">
    <property type="entry name" value="PLipase_D/transphosphatidylase"/>
</dbReference>
<keyword evidence="5" id="KW-1185">Reference proteome</keyword>
<gene>
    <name evidence="4" type="primary">LOC100917624</name>
</gene>
<evidence type="ECO:0000313" key="5">
    <source>
        <dbReference type="Proteomes" id="UP000007648"/>
    </source>
</evidence>
<dbReference type="InterPro" id="IPR050874">
    <property type="entry name" value="Diverse_PLD-related"/>
</dbReference>
<dbReference type="SUPFAM" id="SSF56024">
    <property type="entry name" value="Phospholipase D/nuclease"/>
    <property type="match status" value="2"/>
</dbReference>
<dbReference type="PANTHER" id="PTHR10185">
    <property type="entry name" value="PHOSPHOLIPASE D - RELATED"/>
    <property type="match status" value="1"/>
</dbReference>
<dbReference type="Proteomes" id="UP000007648">
    <property type="component" value="Unassembled WGS sequence"/>
</dbReference>
<evidence type="ECO:0000313" key="4">
    <source>
        <dbReference type="Ensembl" id="ENSSHAP00000026144.1"/>
    </source>
</evidence>
<name>A0A7N4NPS3_SARHA</name>
<dbReference type="Pfam" id="PF13918">
    <property type="entry name" value="PLDc_3"/>
    <property type="match status" value="1"/>
</dbReference>
<proteinExistence type="inferred from homology"/>
<comment type="similarity">
    <text evidence="1">Belongs to the phospholipase D family.</text>
</comment>
<dbReference type="Gene3D" id="3.30.870.10">
    <property type="entry name" value="Endonuclease Chain A"/>
    <property type="match status" value="2"/>
</dbReference>
<dbReference type="AlphaFoldDB" id="A0A7N4NPS3"/>
<feature type="domain" description="PLD phosphodiesterase" evidence="3">
    <location>
        <begin position="167"/>
        <end position="194"/>
    </location>
</feature>
<sequence length="465" mass="50787">NPGLPASRLSLSPRSRMNPTWDTSSPLWARFLGQLSGKKEDSAEQCREKAEWGGRRERREPSLVSLPILALPCSLVLAESIPEGMSFGPGGPQHLSTHQAWLQLIHRAQSRVDIVGQEILDRLLSLPGRGVRLHVAMNSPQETAVADLPPPLCAGAKVTPVHMERLTGGIVHSKFWVVDGRDIYVGSANADWRALAQIKELGAVLYNCSPVAQDLLSIFDTYQALGGPGAVLPTAWPPRFSAGSSLQKPIRLHLDGHPADVYLSSSPPALCAPGRTSDLQAILSTISQARKFIKVSVMDLMPQCMFCQPKRFWPELDSALRAAACDQRLPIQLLISCSRHSDPNMFIFLEALSILAQPPLSCPLHVKLFAVPVSGDQGQIPFARMNHNKYMVTDQAAYIGTSNWSHDYFLRTTGVALVIMRPRGARLLPVQRQLLAVFERDWTSPYALPLSPRPPCAAPGPQGGG</sequence>
<feature type="compositionally biased region" description="Low complexity" evidence="2">
    <location>
        <begin position="1"/>
        <end position="16"/>
    </location>
</feature>
<protein>
    <recommendedName>
        <fullName evidence="3">PLD phosphodiesterase domain-containing protein</fullName>
    </recommendedName>
</protein>
<dbReference type="Pfam" id="PF00614">
    <property type="entry name" value="PLDc"/>
    <property type="match status" value="1"/>
</dbReference>
<evidence type="ECO:0000256" key="2">
    <source>
        <dbReference type="SAM" id="MobiDB-lite"/>
    </source>
</evidence>
<evidence type="ECO:0000259" key="3">
    <source>
        <dbReference type="PROSITE" id="PS50035"/>
    </source>
</evidence>
<accession>A0A7N4NPS3</accession>
<dbReference type="PANTHER" id="PTHR10185:SF26">
    <property type="entry name" value="PHOSPHOLIPASE D FAMILY, MEMBER 7"/>
    <property type="match status" value="1"/>
</dbReference>
<dbReference type="Ensembl" id="ENSSHAT00000049660.1">
    <property type="protein sequence ID" value="ENSSHAP00000026144.1"/>
    <property type="gene ID" value="ENSSHAG00000005891.2"/>
</dbReference>
<dbReference type="SMART" id="SM00155">
    <property type="entry name" value="PLDc"/>
    <property type="match status" value="2"/>
</dbReference>
<dbReference type="GO" id="GO:0003824">
    <property type="term" value="F:catalytic activity"/>
    <property type="evidence" value="ECO:0007669"/>
    <property type="project" value="InterPro"/>
</dbReference>
<feature type="region of interest" description="Disordered" evidence="2">
    <location>
        <begin position="1"/>
        <end position="20"/>
    </location>
</feature>
<reference evidence="4" key="2">
    <citation type="submission" date="2025-08" db="UniProtKB">
        <authorList>
            <consortium name="Ensembl"/>
        </authorList>
    </citation>
    <scope>IDENTIFICATION</scope>
</reference>
<dbReference type="PROSITE" id="PS50035">
    <property type="entry name" value="PLD"/>
    <property type="match status" value="2"/>
</dbReference>
<reference evidence="4" key="3">
    <citation type="submission" date="2025-09" db="UniProtKB">
        <authorList>
            <consortium name="Ensembl"/>
        </authorList>
    </citation>
    <scope>IDENTIFICATION</scope>
</reference>
<reference evidence="4 5" key="1">
    <citation type="journal article" date="2011" name="Proc. Natl. Acad. Sci. U.S.A.">
        <title>Genetic diversity and population structure of the endangered marsupial Sarcophilus harrisii (Tasmanian devil).</title>
        <authorList>
            <person name="Miller W."/>
            <person name="Hayes V.M."/>
            <person name="Ratan A."/>
            <person name="Petersen D.C."/>
            <person name="Wittekindt N.E."/>
            <person name="Miller J."/>
            <person name="Walenz B."/>
            <person name="Knight J."/>
            <person name="Qi J."/>
            <person name="Zhao F."/>
            <person name="Wang Q."/>
            <person name="Bedoya-Reina O.C."/>
            <person name="Katiyar N."/>
            <person name="Tomsho L.P."/>
            <person name="Kasson L.M."/>
            <person name="Hardie R.A."/>
            <person name="Woodbridge P."/>
            <person name="Tindall E.A."/>
            <person name="Bertelsen M.F."/>
            <person name="Dixon D."/>
            <person name="Pyecroft S."/>
            <person name="Helgen K.M."/>
            <person name="Lesk A.M."/>
            <person name="Pringle T.H."/>
            <person name="Patterson N."/>
            <person name="Zhang Y."/>
            <person name="Kreiss A."/>
            <person name="Woods G.M."/>
            <person name="Jones M.E."/>
            <person name="Schuster S.C."/>
        </authorList>
    </citation>
    <scope>NUCLEOTIDE SEQUENCE [LARGE SCALE GENOMIC DNA]</scope>
</reference>
<feature type="domain" description="PLD phosphodiesterase" evidence="3">
    <location>
        <begin position="382"/>
        <end position="408"/>
    </location>
</feature>
<evidence type="ECO:0000256" key="1">
    <source>
        <dbReference type="ARBA" id="ARBA00008664"/>
    </source>
</evidence>